<feature type="region of interest" description="Disordered" evidence="1">
    <location>
        <begin position="61"/>
        <end position="148"/>
    </location>
</feature>
<comment type="caution">
    <text evidence="2">The sequence shown here is derived from an EMBL/GenBank/DDBJ whole genome shotgun (WGS) entry which is preliminary data.</text>
</comment>
<keyword evidence="3" id="KW-1185">Reference proteome</keyword>
<sequence length="312" mass="34194">MVRKMVRQDKALITAAQQHAVSTKAIEAVIYHTRPHPGRNIYHPRQHPGCNIYHTRPHPGCSTYHPRQHPGCNIYHPRKDQRERGEERGEERRGEEEERRGEERRGEEGGGGGGEERRGEERRGEERRGEETMTQWGDRGLSGPHVSSPQLPGDVSFFANQLAVPTIEFAFEQTKAEKVFASASAVAALRLACRYLSAASGVPQASTNHLAATAPVSHLNNGGTEHGPLGLNVPRLPRDMVKALPEVVCPASFPTIGDNSPPGGDQLTALPLFSPRCPEHAAANPMTRPQSRSSICSLRRPGAKCTCGRHYA</sequence>
<proteinExistence type="predicted"/>
<evidence type="ECO:0000313" key="2">
    <source>
        <dbReference type="EMBL" id="TWW57327.1"/>
    </source>
</evidence>
<protein>
    <submittedName>
        <fullName evidence="2">Uncharacterized protein</fullName>
    </submittedName>
</protein>
<accession>A0A5C6MVC5</accession>
<reference evidence="2 3" key="1">
    <citation type="submission" date="2019-04" db="EMBL/GenBank/DDBJ databases">
        <title>Chromosome genome assembly for Takifugu flavidus.</title>
        <authorList>
            <person name="Xiao S."/>
        </authorList>
    </citation>
    <scope>NUCLEOTIDE SEQUENCE [LARGE SCALE GENOMIC DNA]</scope>
    <source>
        <strain evidence="2">HTHZ2018</strain>
        <tissue evidence="2">Muscle</tissue>
    </source>
</reference>
<dbReference type="Proteomes" id="UP000324091">
    <property type="component" value="Chromosome 7"/>
</dbReference>
<name>A0A5C6MVC5_9TELE</name>
<dbReference type="EMBL" id="RHFK02000020">
    <property type="protein sequence ID" value="TWW57327.1"/>
    <property type="molecule type" value="Genomic_DNA"/>
</dbReference>
<evidence type="ECO:0000256" key="1">
    <source>
        <dbReference type="SAM" id="MobiDB-lite"/>
    </source>
</evidence>
<dbReference type="AlphaFoldDB" id="A0A5C6MVC5"/>
<gene>
    <name evidence="2" type="ORF">D4764_07G0000460</name>
</gene>
<feature type="compositionally biased region" description="Basic and acidic residues" evidence="1">
    <location>
        <begin position="77"/>
        <end position="131"/>
    </location>
</feature>
<organism evidence="2 3">
    <name type="scientific">Takifugu flavidus</name>
    <name type="common">sansaifugu</name>
    <dbReference type="NCBI Taxonomy" id="433684"/>
    <lineage>
        <taxon>Eukaryota</taxon>
        <taxon>Metazoa</taxon>
        <taxon>Chordata</taxon>
        <taxon>Craniata</taxon>
        <taxon>Vertebrata</taxon>
        <taxon>Euteleostomi</taxon>
        <taxon>Actinopterygii</taxon>
        <taxon>Neopterygii</taxon>
        <taxon>Teleostei</taxon>
        <taxon>Neoteleostei</taxon>
        <taxon>Acanthomorphata</taxon>
        <taxon>Eupercaria</taxon>
        <taxon>Tetraodontiformes</taxon>
        <taxon>Tetradontoidea</taxon>
        <taxon>Tetraodontidae</taxon>
        <taxon>Takifugu</taxon>
    </lineage>
</organism>
<evidence type="ECO:0000313" key="3">
    <source>
        <dbReference type="Proteomes" id="UP000324091"/>
    </source>
</evidence>